<dbReference type="RefSeq" id="WP_184864479.1">
    <property type="nucleotide sequence ID" value="NZ_BAAAWY010000012.1"/>
</dbReference>
<organism evidence="1 2">
    <name type="scientific">Kutzneria kofuensis</name>
    <dbReference type="NCBI Taxonomy" id="103725"/>
    <lineage>
        <taxon>Bacteria</taxon>
        <taxon>Bacillati</taxon>
        <taxon>Actinomycetota</taxon>
        <taxon>Actinomycetes</taxon>
        <taxon>Pseudonocardiales</taxon>
        <taxon>Pseudonocardiaceae</taxon>
        <taxon>Kutzneria</taxon>
    </lineage>
</organism>
<comment type="caution">
    <text evidence="1">The sequence shown here is derived from an EMBL/GenBank/DDBJ whole genome shotgun (WGS) entry which is preliminary data.</text>
</comment>
<accession>A0A7W9KIP2</accession>
<dbReference type="AlphaFoldDB" id="A0A7W9KIP2"/>
<reference evidence="1 2" key="1">
    <citation type="submission" date="2020-08" db="EMBL/GenBank/DDBJ databases">
        <title>Sequencing the genomes of 1000 actinobacteria strains.</title>
        <authorList>
            <person name="Klenk H.-P."/>
        </authorList>
    </citation>
    <scope>NUCLEOTIDE SEQUENCE [LARGE SCALE GENOMIC DNA]</scope>
    <source>
        <strain evidence="1 2">DSM 43851</strain>
    </source>
</reference>
<keyword evidence="2" id="KW-1185">Reference proteome</keyword>
<sequence>MSTSQTRSRDTMGKVGGLAPEYLVSPELLDAVSPSAERGGTLIGSDPANEPASVSLLRPMPTRVVALGGLYLARQLALRALAAGAWVIIATGRPQAWQALAQATTTGGGERPLPVVSIRRLSPIELPDSSEENPLLVVHDGGATPVELLPPRTPWQTTMYVLPYLHPQAGSLAMNADLVLIQRLQAAQAQLAARIWRLNPARVTELSQLRDDHVLALGRDLWVPIRLVTSEGEKQILGPVRRGD</sequence>
<proteinExistence type="predicted"/>
<dbReference type="EMBL" id="JACHIR010000001">
    <property type="protein sequence ID" value="MBB5893279.1"/>
    <property type="molecule type" value="Genomic_DNA"/>
</dbReference>
<evidence type="ECO:0000313" key="1">
    <source>
        <dbReference type="EMBL" id="MBB5893279.1"/>
    </source>
</evidence>
<evidence type="ECO:0000313" key="2">
    <source>
        <dbReference type="Proteomes" id="UP000585638"/>
    </source>
</evidence>
<name>A0A7W9KIP2_9PSEU</name>
<dbReference type="Proteomes" id="UP000585638">
    <property type="component" value="Unassembled WGS sequence"/>
</dbReference>
<gene>
    <name evidence="1" type="ORF">BJ998_004475</name>
</gene>
<protein>
    <submittedName>
        <fullName evidence="1">Uncharacterized protein</fullName>
    </submittedName>
</protein>